<gene>
    <name evidence="1" type="ORF">JBF12_05560</name>
</gene>
<dbReference type="PRINTS" id="PR00081">
    <property type="entry name" value="GDHRDH"/>
</dbReference>
<protein>
    <submittedName>
        <fullName evidence="1">SDR family oxidoreductase</fullName>
    </submittedName>
</protein>
<dbReference type="Proteomes" id="UP000638849">
    <property type="component" value="Unassembled WGS sequence"/>
</dbReference>
<dbReference type="NCBIfam" id="NF006159">
    <property type="entry name" value="PRK08303.1"/>
    <property type="match status" value="1"/>
</dbReference>
<proteinExistence type="predicted"/>
<reference evidence="1 2" key="1">
    <citation type="submission" date="2020-12" db="EMBL/GenBank/DDBJ databases">
        <authorList>
            <person name="Kusuma A.B."/>
            <person name="Nouioui I."/>
            <person name="Goodfellow M."/>
        </authorList>
    </citation>
    <scope>NUCLEOTIDE SEQUENCE [LARGE SCALE GENOMIC DNA]</scope>
    <source>
        <strain evidence="1 2">DSM 41764</strain>
    </source>
</reference>
<dbReference type="PANTHER" id="PTHR44147">
    <property type="entry name" value="DEHYDROGENASE/REDUCTASE SDR FAMILY MEMBER 1"/>
    <property type="match status" value="1"/>
</dbReference>
<dbReference type="SUPFAM" id="SSF51735">
    <property type="entry name" value="NAD(P)-binding Rossmann-fold domains"/>
    <property type="match status" value="1"/>
</dbReference>
<evidence type="ECO:0000313" key="1">
    <source>
        <dbReference type="EMBL" id="MBI0312480.1"/>
    </source>
</evidence>
<dbReference type="InterPro" id="IPR002347">
    <property type="entry name" value="SDR_fam"/>
</dbReference>
<dbReference type="Gene3D" id="3.40.50.720">
    <property type="entry name" value="NAD(P)-binding Rossmann-like Domain"/>
    <property type="match status" value="1"/>
</dbReference>
<dbReference type="EMBL" id="JAEEAQ010000031">
    <property type="protein sequence ID" value="MBI0312480.1"/>
    <property type="molecule type" value="Genomic_DNA"/>
</dbReference>
<dbReference type="Pfam" id="PF00106">
    <property type="entry name" value="adh_short"/>
    <property type="match status" value="1"/>
</dbReference>
<name>A0ABS0R5A5_9ACTN</name>
<dbReference type="PANTHER" id="PTHR44147:SF2">
    <property type="entry name" value="DEHYDROGENASE_REDUCTASE SDR FAMILY MEMBER 1"/>
    <property type="match status" value="1"/>
</dbReference>
<keyword evidence="2" id="KW-1185">Reference proteome</keyword>
<sequence>MLRGGGHAVALGKQLVSGPAPLTRWRIRGGPVRPGARARCSAICHTHGVNGTLDHDALRGRVAVVAGATRGAGRGIAAALGEAGATVICTGRSSVLGGGGSDYDRPETIEETAELVTRLGGTGVAVRTDHLDPGQVGRLAERIRHDHGGIDVLVNDIWGAERLKGGPADWNTPIWEHSIEDGLRILRLGLDTHLITSHHLLPLLIGKPGGLLVEMTDGTAAYNAERYRISVFYDLVKTAVNRLAFSQGHELAPHGATAVAVTPGWLRSEMMLEAYGVGEGNWRDALLPDRGEGRPTAPEAFGSSESPRYVGRAVAALAADPGRARWNQRSVSSAELAREYGFTDTDGSRPDSWSAV</sequence>
<dbReference type="InterPro" id="IPR036291">
    <property type="entry name" value="NAD(P)-bd_dom_sf"/>
</dbReference>
<comment type="caution">
    <text evidence="1">The sequence shown here is derived from an EMBL/GenBank/DDBJ whole genome shotgun (WGS) entry which is preliminary data.</text>
</comment>
<accession>A0ABS0R5A5</accession>
<organism evidence="1 2">
    <name type="scientific">Streptomyces javensis</name>
    <dbReference type="NCBI Taxonomy" id="114698"/>
    <lineage>
        <taxon>Bacteria</taxon>
        <taxon>Bacillati</taxon>
        <taxon>Actinomycetota</taxon>
        <taxon>Actinomycetes</taxon>
        <taxon>Kitasatosporales</taxon>
        <taxon>Streptomycetaceae</taxon>
        <taxon>Streptomyces</taxon>
        <taxon>Streptomyces violaceusniger group</taxon>
    </lineage>
</organism>
<evidence type="ECO:0000313" key="2">
    <source>
        <dbReference type="Proteomes" id="UP000638849"/>
    </source>
</evidence>